<evidence type="ECO:0000256" key="1">
    <source>
        <dbReference type="SAM" id="Phobius"/>
    </source>
</evidence>
<organism evidence="2 3">
    <name type="scientific">Conchiformibius steedae</name>
    <dbReference type="NCBI Taxonomy" id="153493"/>
    <lineage>
        <taxon>Bacteria</taxon>
        <taxon>Pseudomonadati</taxon>
        <taxon>Pseudomonadota</taxon>
        <taxon>Betaproteobacteria</taxon>
        <taxon>Neisseriales</taxon>
        <taxon>Neisseriaceae</taxon>
        <taxon>Conchiformibius</taxon>
    </lineage>
</organism>
<protein>
    <submittedName>
        <fullName evidence="2">Uncharacterized protein</fullName>
    </submittedName>
</protein>
<name>A0A3P2A656_9NEIS</name>
<keyword evidence="1" id="KW-0472">Membrane</keyword>
<keyword evidence="3" id="KW-1185">Reference proteome</keyword>
<proteinExistence type="predicted"/>
<dbReference type="Proteomes" id="UP000269923">
    <property type="component" value="Unassembled WGS sequence"/>
</dbReference>
<keyword evidence="1" id="KW-1133">Transmembrane helix</keyword>
<keyword evidence="1" id="KW-0812">Transmembrane</keyword>
<dbReference type="EMBL" id="RQYC01000003">
    <property type="protein sequence ID" value="RRD90921.1"/>
    <property type="molecule type" value="Genomic_DNA"/>
</dbReference>
<feature type="transmembrane region" description="Helical" evidence="1">
    <location>
        <begin position="47"/>
        <end position="67"/>
    </location>
</feature>
<evidence type="ECO:0000313" key="3">
    <source>
        <dbReference type="Proteomes" id="UP000269923"/>
    </source>
</evidence>
<feature type="transmembrane region" description="Helical" evidence="1">
    <location>
        <begin position="21"/>
        <end position="41"/>
    </location>
</feature>
<gene>
    <name evidence="2" type="ORF">EII21_02920</name>
</gene>
<dbReference type="RefSeq" id="WP_124794165.1">
    <property type="nucleotide sequence ID" value="NZ_RQYC01000003.1"/>
</dbReference>
<dbReference type="AlphaFoldDB" id="A0A3P2A656"/>
<evidence type="ECO:0000313" key="2">
    <source>
        <dbReference type="EMBL" id="RRD90921.1"/>
    </source>
</evidence>
<comment type="caution">
    <text evidence="2">The sequence shown here is derived from an EMBL/GenBank/DDBJ whole genome shotgun (WGS) entry which is preliminary data.</text>
</comment>
<sequence length="70" mass="7776">MVDFLSGRSAVEQRRQARKNILTALFIGIVSVGLCSVPNIYFVGAGLLGLLYTVYKGLFKGLFSLWIHKE</sequence>
<accession>A0A3P2A656</accession>
<reference evidence="2 3" key="1">
    <citation type="submission" date="2018-11" db="EMBL/GenBank/DDBJ databases">
        <title>Genomes From Bacteria Associated with the Canine Oral Cavity: a Test Case for Automated Genome-Based Taxonomic Assignment.</title>
        <authorList>
            <person name="Coil D.A."/>
            <person name="Jospin G."/>
            <person name="Darling A.E."/>
            <person name="Wallis C."/>
            <person name="Davis I.J."/>
            <person name="Harris S."/>
            <person name="Eisen J.A."/>
            <person name="Holcombe L.J."/>
            <person name="O'Flynn C."/>
        </authorList>
    </citation>
    <scope>NUCLEOTIDE SEQUENCE [LARGE SCALE GENOMIC DNA]</scope>
    <source>
        <strain evidence="2 3">COT-280</strain>
    </source>
</reference>